<evidence type="ECO:0000256" key="16">
    <source>
        <dbReference type="ARBA" id="ARBA00047731"/>
    </source>
</evidence>
<gene>
    <name evidence="20" type="ORF">L9F63_003189</name>
</gene>
<dbReference type="GO" id="GO:0004817">
    <property type="term" value="F:cysteine-tRNA ligase activity"/>
    <property type="evidence" value="ECO:0007669"/>
    <property type="project" value="UniProtKB-EC"/>
</dbReference>
<evidence type="ECO:0000256" key="4">
    <source>
        <dbReference type="ARBA" id="ARBA00022598"/>
    </source>
</evidence>
<dbReference type="Proteomes" id="UP001233999">
    <property type="component" value="Unassembled WGS sequence"/>
</dbReference>
<evidence type="ECO:0000256" key="10">
    <source>
        <dbReference type="ARBA" id="ARBA00023146"/>
    </source>
</evidence>
<reference evidence="20" key="1">
    <citation type="journal article" date="2023" name="IScience">
        <title>Live-bearing cockroach genome reveals convergent evolutionary mechanisms linked to viviparity in insects and beyond.</title>
        <authorList>
            <person name="Fouks B."/>
            <person name="Harrison M.C."/>
            <person name="Mikhailova A.A."/>
            <person name="Marchal E."/>
            <person name="English S."/>
            <person name="Carruthers M."/>
            <person name="Jennings E.C."/>
            <person name="Chiamaka E.L."/>
            <person name="Frigard R.A."/>
            <person name="Pippel M."/>
            <person name="Attardo G.M."/>
            <person name="Benoit J.B."/>
            <person name="Bornberg-Bauer E."/>
            <person name="Tobe S.S."/>
        </authorList>
    </citation>
    <scope>NUCLEOTIDE SEQUENCE</scope>
    <source>
        <strain evidence="20">Stay&amp;Tobe</strain>
    </source>
</reference>
<comment type="function">
    <text evidence="13">In addition to its role as an aminoacyl-tRNA synthetase, has also cysteine persulfide synthase activity. Produces reactive persulfide species such as cysteine persulfide (CysSSH) from substrate cysteine and mediate direct incorporation of CysSSH into proteins during translations, resulting in protein persulfides and polysulfides. CysSSHs behave as potent antioxidants and cellular protectants.</text>
</comment>
<sequence length="464" mass="53036">MKMNLFRKQKFVFDCLKKRHIECIYRNESSDSRWKLPSGHQTNISVYNCITNSKVPLVLKSSNYLSWYMCGPTVYDSAHLGHACCYLKFDIIRRILSSYFNINVVLMMGVTDIDDKIIIRAAERKEDPKKLADRYEKEFFEDMANLNIQPPSVVTKVTNFIPEIINFVQRIIDRNQAYITQDGSVYFDTLSFNRYGKLFTNIPREELGTEQKKSPMDFALWKGSKPGEPWWASPWGPGKGRPGWHIECSAMASSVFGPNIDVHSGGIDLLFPHHENEEAQSCVFHDVQQWVNYWSYTYRHLHVKGEEKMSKSLKNTVSIGEFLSSFSANELRIYCLLSHYRSGMEYTESAMQNAVAITKKLQSFLNDSKAYISGYTAHGDVDESKLLESLFNTKSKVGEALSDDFDTASAMKAIINLMGTANRMLHQRPQTVSQPVRHPAAIAAVATYVSQSLEKFGFTFENKK</sequence>
<dbReference type="PANTHER" id="PTHR10890">
    <property type="entry name" value="CYSTEINYL-TRNA SYNTHETASE"/>
    <property type="match status" value="1"/>
</dbReference>
<keyword evidence="4" id="KW-0436">Ligase</keyword>
<evidence type="ECO:0000256" key="12">
    <source>
        <dbReference type="ARBA" id="ARBA00043868"/>
    </source>
</evidence>
<keyword evidence="10" id="KW-0030">Aminoacyl-tRNA synthetase</keyword>
<dbReference type="Gene3D" id="1.20.120.640">
    <property type="entry name" value="Anticodon-binding domain of a subclass of class I aminoacyl-tRNA synthetases"/>
    <property type="match status" value="1"/>
</dbReference>
<dbReference type="InterPro" id="IPR015803">
    <property type="entry name" value="Cys-tRNA-ligase"/>
</dbReference>
<dbReference type="SUPFAM" id="SSF52374">
    <property type="entry name" value="Nucleotidylyl transferase"/>
    <property type="match status" value="1"/>
</dbReference>
<evidence type="ECO:0000256" key="5">
    <source>
        <dbReference type="ARBA" id="ARBA00022723"/>
    </source>
</evidence>
<comment type="caution">
    <text evidence="20">The sequence shown here is derived from an EMBL/GenBank/DDBJ whole genome shotgun (WGS) entry which is preliminary data.</text>
</comment>
<dbReference type="InterPro" id="IPR014729">
    <property type="entry name" value="Rossmann-like_a/b/a_fold"/>
</dbReference>
<name>A0AAD7ZLD9_DIPPU</name>
<evidence type="ECO:0000259" key="19">
    <source>
        <dbReference type="Pfam" id="PF01406"/>
    </source>
</evidence>
<feature type="non-terminal residue" evidence="20">
    <location>
        <position position="1"/>
    </location>
</feature>
<evidence type="ECO:0000256" key="8">
    <source>
        <dbReference type="ARBA" id="ARBA00022840"/>
    </source>
</evidence>
<dbReference type="Pfam" id="PF01406">
    <property type="entry name" value="tRNA-synt_1e"/>
    <property type="match status" value="1"/>
</dbReference>
<dbReference type="Gene3D" id="3.40.50.620">
    <property type="entry name" value="HUPs"/>
    <property type="match status" value="1"/>
</dbReference>
<dbReference type="InterPro" id="IPR009080">
    <property type="entry name" value="tRNAsynth_Ia_anticodon-bd"/>
</dbReference>
<comment type="catalytic activity">
    <reaction evidence="17">
        <text>S-sulfanyl-L-cysteine + tRNA(Cys) + ATP = (S)-sulfanyl-L-cysteinyl-tRNA(Cys) + AMP + diphosphate</text>
        <dbReference type="Rhea" id="RHEA:78647"/>
        <dbReference type="Rhea" id="RHEA-COMP:9661"/>
        <dbReference type="Rhea" id="RHEA-COMP:19119"/>
        <dbReference type="ChEBI" id="CHEBI:30616"/>
        <dbReference type="ChEBI" id="CHEBI:33019"/>
        <dbReference type="ChEBI" id="CHEBI:58591"/>
        <dbReference type="ChEBI" id="CHEBI:78442"/>
        <dbReference type="ChEBI" id="CHEBI:229520"/>
        <dbReference type="ChEBI" id="CHEBI:456215"/>
    </reaction>
    <physiologicalReaction direction="left-to-right" evidence="17">
        <dbReference type="Rhea" id="RHEA:78648"/>
    </physiologicalReaction>
</comment>
<dbReference type="EC" id="6.1.1.16" evidence="3"/>
<keyword evidence="5" id="KW-0479">Metal-binding</keyword>
<evidence type="ECO:0000256" key="13">
    <source>
        <dbReference type="ARBA" id="ARBA00045476"/>
    </source>
</evidence>
<dbReference type="PRINTS" id="PR00983">
    <property type="entry name" value="TRNASYNTHCYS"/>
</dbReference>
<dbReference type="SUPFAM" id="SSF47323">
    <property type="entry name" value="Anticodon-binding domain of a subclass of class I aminoacyl-tRNA synthetases"/>
    <property type="match status" value="1"/>
</dbReference>
<feature type="domain" description="tRNA synthetases class I catalytic" evidence="19">
    <location>
        <begin position="62"/>
        <end position="355"/>
    </location>
</feature>
<keyword evidence="21" id="KW-1185">Reference proteome</keyword>
<evidence type="ECO:0000256" key="3">
    <source>
        <dbReference type="ARBA" id="ARBA00012832"/>
    </source>
</evidence>
<evidence type="ECO:0000313" key="20">
    <source>
        <dbReference type="EMBL" id="KAJ9582496.1"/>
    </source>
</evidence>
<evidence type="ECO:0000313" key="21">
    <source>
        <dbReference type="Proteomes" id="UP001233999"/>
    </source>
</evidence>
<evidence type="ECO:0000256" key="11">
    <source>
        <dbReference type="ARBA" id="ARBA00031499"/>
    </source>
</evidence>
<comment type="catalytic activity">
    <reaction evidence="18">
        <text>tRNA(Cys) + L-cysteine + ATP = L-cysteinyl-tRNA(Cys) + AMP + diphosphate</text>
        <dbReference type="Rhea" id="RHEA:17773"/>
        <dbReference type="Rhea" id="RHEA-COMP:9661"/>
        <dbReference type="Rhea" id="RHEA-COMP:9679"/>
        <dbReference type="ChEBI" id="CHEBI:30616"/>
        <dbReference type="ChEBI" id="CHEBI:33019"/>
        <dbReference type="ChEBI" id="CHEBI:35235"/>
        <dbReference type="ChEBI" id="CHEBI:78442"/>
        <dbReference type="ChEBI" id="CHEBI:78517"/>
        <dbReference type="ChEBI" id="CHEBI:456215"/>
        <dbReference type="EC" id="6.1.1.16"/>
    </reaction>
    <physiologicalReaction direction="right-to-left" evidence="18">
        <dbReference type="Rhea" id="RHEA:17775"/>
    </physiologicalReaction>
</comment>
<dbReference type="CDD" id="cd00672">
    <property type="entry name" value="CysRS_core"/>
    <property type="match status" value="1"/>
</dbReference>
<dbReference type="GO" id="GO:0005737">
    <property type="term" value="C:cytoplasm"/>
    <property type="evidence" value="ECO:0007669"/>
    <property type="project" value="TreeGrafter"/>
</dbReference>
<dbReference type="PANTHER" id="PTHR10890:SF27">
    <property type="entry name" value="CYSTEINE--TRNA LIGASE, MITOCHONDRIAL-RELATED"/>
    <property type="match status" value="1"/>
</dbReference>
<comment type="similarity">
    <text evidence="2">Belongs to the class-I aminoacyl-tRNA synthetase family.</text>
</comment>
<evidence type="ECO:0000256" key="2">
    <source>
        <dbReference type="ARBA" id="ARBA00005594"/>
    </source>
</evidence>
<comment type="catalytic activity">
    <reaction evidence="14">
        <text>S-disulfanyl-L-cysteine + tRNA(Cys) + ATP = (S)-disulfanyl-L-cysteinyl-tRNA(Cys) + AMP + diphosphate</text>
        <dbReference type="Rhea" id="RHEA:78651"/>
        <dbReference type="Rhea" id="RHEA-COMP:9661"/>
        <dbReference type="Rhea" id="RHEA-COMP:19120"/>
        <dbReference type="ChEBI" id="CHEBI:30616"/>
        <dbReference type="ChEBI" id="CHEBI:33019"/>
        <dbReference type="ChEBI" id="CHEBI:78442"/>
        <dbReference type="ChEBI" id="CHEBI:229465"/>
        <dbReference type="ChEBI" id="CHEBI:229521"/>
        <dbReference type="ChEBI" id="CHEBI:456215"/>
    </reaction>
    <physiologicalReaction direction="left-to-right" evidence="14">
        <dbReference type="Rhea" id="RHEA:78652"/>
    </physiologicalReaction>
</comment>
<proteinExistence type="inferred from homology"/>
<dbReference type="AlphaFoldDB" id="A0AAD7ZLD9"/>
<evidence type="ECO:0000256" key="7">
    <source>
        <dbReference type="ARBA" id="ARBA00022833"/>
    </source>
</evidence>
<comment type="catalytic activity">
    <reaction evidence="16">
        <text>S-sulfanyl-L-cysteine + L-cysteine = S-disulfanyl-L-cysteine + L-alanine</text>
        <dbReference type="Rhea" id="RHEA:78627"/>
        <dbReference type="ChEBI" id="CHEBI:35235"/>
        <dbReference type="ChEBI" id="CHEBI:57972"/>
        <dbReference type="ChEBI" id="CHEBI:58591"/>
        <dbReference type="ChEBI" id="CHEBI:229465"/>
    </reaction>
    <physiologicalReaction direction="left-to-right" evidence="16">
        <dbReference type="Rhea" id="RHEA:78628"/>
    </physiologicalReaction>
</comment>
<dbReference type="NCBIfam" id="TIGR00435">
    <property type="entry name" value="cysS"/>
    <property type="match status" value="1"/>
</dbReference>
<evidence type="ECO:0000256" key="14">
    <source>
        <dbReference type="ARBA" id="ARBA00047499"/>
    </source>
</evidence>
<protein>
    <recommendedName>
        <fullName evidence="3">cysteine--tRNA ligase</fullName>
        <ecNumber evidence="3">6.1.1.16</ecNumber>
    </recommendedName>
    <alternativeName>
        <fullName evidence="11">Cysteinyl-tRNA synthetase</fullName>
    </alternativeName>
</protein>
<dbReference type="GO" id="GO:0006423">
    <property type="term" value="P:cysteinyl-tRNA aminoacylation"/>
    <property type="evidence" value="ECO:0007669"/>
    <property type="project" value="InterPro"/>
</dbReference>
<dbReference type="EMBL" id="JASPKZ010007797">
    <property type="protein sequence ID" value="KAJ9582496.1"/>
    <property type="molecule type" value="Genomic_DNA"/>
</dbReference>
<evidence type="ECO:0000256" key="18">
    <source>
        <dbReference type="ARBA" id="ARBA00049046"/>
    </source>
</evidence>
<organism evidence="20 21">
    <name type="scientific">Diploptera punctata</name>
    <name type="common">Pacific beetle cockroach</name>
    <dbReference type="NCBI Taxonomy" id="6984"/>
    <lineage>
        <taxon>Eukaryota</taxon>
        <taxon>Metazoa</taxon>
        <taxon>Ecdysozoa</taxon>
        <taxon>Arthropoda</taxon>
        <taxon>Hexapoda</taxon>
        <taxon>Insecta</taxon>
        <taxon>Pterygota</taxon>
        <taxon>Neoptera</taxon>
        <taxon>Polyneoptera</taxon>
        <taxon>Dictyoptera</taxon>
        <taxon>Blattodea</taxon>
        <taxon>Blaberoidea</taxon>
        <taxon>Blaberidae</taxon>
        <taxon>Diplopterinae</taxon>
        <taxon>Diploptera</taxon>
    </lineage>
</organism>
<dbReference type="HAMAP" id="MF_00041">
    <property type="entry name" value="Cys_tRNA_synth"/>
    <property type="match status" value="1"/>
</dbReference>
<dbReference type="InterPro" id="IPR032678">
    <property type="entry name" value="tRNA-synt_1_cat_dom"/>
</dbReference>
<reference evidence="20" key="2">
    <citation type="submission" date="2023-05" db="EMBL/GenBank/DDBJ databases">
        <authorList>
            <person name="Fouks B."/>
        </authorList>
    </citation>
    <scope>NUCLEOTIDE SEQUENCE</scope>
    <source>
        <strain evidence="20">Stay&amp;Tobe</strain>
        <tissue evidence="20">Testes</tissue>
    </source>
</reference>
<evidence type="ECO:0000256" key="15">
    <source>
        <dbReference type="ARBA" id="ARBA00047548"/>
    </source>
</evidence>
<evidence type="ECO:0000256" key="1">
    <source>
        <dbReference type="ARBA" id="ARBA00001947"/>
    </source>
</evidence>
<keyword evidence="9" id="KW-0648">Protein biosynthesis</keyword>
<dbReference type="FunFam" id="3.40.50.620:FF:000027">
    <property type="entry name" value="Cysteine--tRNA ligase, cytoplasmic"/>
    <property type="match status" value="1"/>
</dbReference>
<comment type="function">
    <text evidence="12">Mitochondrial cysteine-specific aminoacyl-tRNA synthetase that catalyzes the ATP-dependent ligation of cysteine to tRNA(Cys).</text>
</comment>
<keyword evidence="7" id="KW-0862">Zinc</keyword>
<comment type="catalytic activity">
    <reaction evidence="15">
        <text>2 L-cysteine = S-sulfanyl-L-cysteine + L-alanine</text>
        <dbReference type="Rhea" id="RHEA:78543"/>
        <dbReference type="ChEBI" id="CHEBI:35235"/>
        <dbReference type="ChEBI" id="CHEBI:57972"/>
        <dbReference type="ChEBI" id="CHEBI:58591"/>
    </reaction>
    <physiologicalReaction direction="left-to-right" evidence="15">
        <dbReference type="Rhea" id="RHEA:78544"/>
    </physiologicalReaction>
</comment>
<keyword evidence="8" id="KW-0067">ATP-binding</keyword>
<keyword evidence="6" id="KW-0547">Nucleotide-binding</keyword>
<comment type="cofactor">
    <cofactor evidence="1">
        <name>Zn(2+)</name>
        <dbReference type="ChEBI" id="CHEBI:29105"/>
    </cofactor>
</comment>
<evidence type="ECO:0000256" key="9">
    <source>
        <dbReference type="ARBA" id="ARBA00022917"/>
    </source>
</evidence>
<dbReference type="GO" id="GO:0046872">
    <property type="term" value="F:metal ion binding"/>
    <property type="evidence" value="ECO:0007669"/>
    <property type="project" value="UniProtKB-KW"/>
</dbReference>
<accession>A0AAD7ZLD9</accession>
<dbReference type="InterPro" id="IPR024909">
    <property type="entry name" value="Cys-tRNA/MSH_ligase"/>
</dbReference>
<evidence type="ECO:0000256" key="6">
    <source>
        <dbReference type="ARBA" id="ARBA00022741"/>
    </source>
</evidence>
<evidence type="ECO:0000256" key="17">
    <source>
        <dbReference type="ARBA" id="ARBA00048609"/>
    </source>
</evidence>
<dbReference type="GO" id="GO:0005524">
    <property type="term" value="F:ATP binding"/>
    <property type="evidence" value="ECO:0007669"/>
    <property type="project" value="UniProtKB-KW"/>
</dbReference>